<dbReference type="GO" id="GO:0005524">
    <property type="term" value="F:ATP binding"/>
    <property type="evidence" value="ECO:0007669"/>
    <property type="project" value="UniProtKB-KW"/>
</dbReference>
<organism evidence="1 2">
    <name type="scientific">Litoreibacter meonggei</name>
    <dbReference type="NCBI Taxonomy" id="1049199"/>
    <lineage>
        <taxon>Bacteria</taxon>
        <taxon>Pseudomonadati</taxon>
        <taxon>Pseudomonadota</taxon>
        <taxon>Alphaproteobacteria</taxon>
        <taxon>Rhodobacterales</taxon>
        <taxon>Roseobacteraceae</taxon>
        <taxon>Litoreibacter</taxon>
    </lineage>
</organism>
<evidence type="ECO:0000313" key="1">
    <source>
        <dbReference type="EMBL" id="RLJ41074.1"/>
    </source>
</evidence>
<dbReference type="SUPFAM" id="SSF52540">
    <property type="entry name" value="P-loop containing nucleoside triphosphate hydrolases"/>
    <property type="match status" value="1"/>
</dbReference>
<name>A0A497VQ56_9RHOB</name>
<comment type="caution">
    <text evidence="1">The sequence shown here is derived from an EMBL/GenBank/DDBJ whole genome shotgun (WGS) entry which is preliminary data.</text>
</comment>
<sequence length="45" mass="5132">MRRAAREREFIYLIVSHDLSAEGRICDRLAVMKGGEIVEILDVEA</sequence>
<keyword evidence="1" id="KW-0547">Nucleotide-binding</keyword>
<proteinExistence type="predicted"/>
<protein>
    <submittedName>
        <fullName evidence="1">Peptide/nickel transport system ATP-binding protein</fullName>
    </submittedName>
</protein>
<dbReference type="AlphaFoldDB" id="A0A497VQ56"/>
<keyword evidence="1" id="KW-0067">ATP-binding</keyword>
<dbReference type="Proteomes" id="UP000269157">
    <property type="component" value="Unassembled WGS sequence"/>
</dbReference>
<dbReference type="InterPro" id="IPR027417">
    <property type="entry name" value="P-loop_NTPase"/>
</dbReference>
<dbReference type="EMBL" id="RCCE01000005">
    <property type="protein sequence ID" value="RLJ41074.1"/>
    <property type="molecule type" value="Genomic_DNA"/>
</dbReference>
<keyword evidence="2" id="KW-1185">Reference proteome</keyword>
<accession>A0A497VQ56</accession>
<gene>
    <name evidence="1" type="ORF">BCF46_2862</name>
</gene>
<reference evidence="1 2" key="1">
    <citation type="submission" date="2018-10" db="EMBL/GenBank/DDBJ databases">
        <title>Genomic Encyclopedia of Archaeal and Bacterial Type Strains, Phase II (KMG-II): from individual species to whole genera.</title>
        <authorList>
            <person name="Goeker M."/>
        </authorList>
    </citation>
    <scope>NUCLEOTIDE SEQUENCE [LARGE SCALE GENOMIC DNA]</scope>
    <source>
        <strain evidence="1 2">DSM 29466</strain>
    </source>
</reference>
<evidence type="ECO:0000313" key="2">
    <source>
        <dbReference type="Proteomes" id="UP000269157"/>
    </source>
</evidence>
<dbReference type="Gene3D" id="3.40.50.300">
    <property type="entry name" value="P-loop containing nucleotide triphosphate hydrolases"/>
    <property type="match status" value="1"/>
</dbReference>